<feature type="coiled-coil region" evidence="2">
    <location>
        <begin position="718"/>
        <end position="749"/>
    </location>
</feature>
<dbReference type="GO" id="GO:0005634">
    <property type="term" value="C:nucleus"/>
    <property type="evidence" value="ECO:0007669"/>
    <property type="project" value="TreeGrafter"/>
</dbReference>
<keyword evidence="1" id="KW-0677">Repeat</keyword>
<feature type="region of interest" description="Disordered" evidence="3">
    <location>
        <begin position="1190"/>
        <end position="1211"/>
    </location>
</feature>
<feature type="compositionally biased region" description="Acidic residues" evidence="3">
    <location>
        <begin position="952"/>
        <end position="963"/>
    </location>
</feature>
<dbReference type="FunFam" id="2.20.70.10:FF:000049">
    <property type="entry name" value="Transcription elongation regulator 1-like"/>
    <property type="match status" value="1"/>
</dbReference>
<comment type="caution">
    <text evidence="6">The sequence shown here is derived from an EMBL/GenBank/DDBJ whole genome shotgun (WGS) entry which is preliminary data.</text>
</comment>
<feature type="compositionally biased region" description="Polar residues" evidence="3">
    <location>
        <begin position="311"/>
        <end position="324"/>
    </location>
</feature>
<feature type="domain" description="WW" evidence="4">
    <location>
        <begin position="434"/>
        <end position="461"/>
    </location>
</feature>
<dbReference type="Proteomes" id="UP001168990">
    <property type="component" value="Unassembled WGS sequence"/>
</dbReference>
<feature type="region of interest" description="Disordered" evidence="3">
    <location>
        <begin position="589"/>
        <end position="641"/>
    </location>
</feature>
<dbReference type="FunFam" id="1.10.10.440:FF:000006">
    <property type="entry name" value="Transcription elongation regulator 1 (CA150)"/>
    <property type="match status" value="1"/>
</dbReference>
<dbReference type="InterPro" id="IPR036517">
    <property type="entry name" value="FF_domain_sf"/>
</dbReference>
<feature type="domain" description="FF" evidence="5">
    <location>
        <begin position="666"/>
        <end position="719"/>
    </location>
</feature>
<dbReference type="Pfam" id="PF23517">
    <property type="entry name" value="WW_TCERG1"/>
    <property type="match status" value="1"/>
</dbReference>
<dbReference type="CDD" id="cd00201">
    <property type="entry name" value="WW"/>
    <property type="match status" value="3"/>
</dbReference>
<dbReference type="PANTHER" id="PTHR15377">
    <property type="entry name" value="TRANSCRIPTION ELONGATION REGULATOR 1"/>
    <property type="match status" value="1"/>
</dbReference>
<feature type="domain" description="WW" evidence="4">
    <location>
        <begin position="199"/>
        <end position="226"/>
    </location>
</feature>
<feature type="region of interest" description="Disordered" evidence="3">
    <location>
        <begin position="476"/>
        <end position="544"/>
    </location>
</feature>
<sequence length="1211" mass="138633">MEATNEQPSVPVQEVLPANPEQEHSEQEGMEEGDMSEYGYEGDEYNRHYMPRGRGGFSPHDRGFDYGMRGGGPPRFRGRGFGPRGPIYRGANNGYPYEGPPRPNCPPGPTGPRFRGPPPFDPSWGPMGPPNMMGPPNLMGPPGMPPPHMMNGPMQSGNPYGPPGMGPPNMNSIPGQQQPQQQTQQQNNIPGLDLNGEVWVETKTSDGKSYFYNIRSRETTWTKPEGPNVRVMVQDQLEQLIHGASKQAGRDITPSSSAPNQQPLSQQQPPMNETRGPQANESPSNAEAINQTNTAPPGTGPPPMLNEVPEISQSQPASDVAQTNGTAVPVVTTAPINSATPVVATNMLQPPPNMVPMQHRMPNQYGGPMPAPFGAAPFGMPPPGFTPFGGYGPPQTGWGMPQMPHGMMPTQIPPEDPAILAQLDSDIVAAAMVWTEHRAPDGRSYYYNSKAGESVWEKPQALKDLEAAKISLRQKQDESAMALPATTTPEVTNQDKQTEATNDTKESAKETDSTKPKKEDTPKEVVKPQDKSRPISSTPVPGTPWCVVWTGDGRVFFYNPSSRISVWEKPDDLLGRQDVDKMVSTMPETIASQKNSRQSESSDSSDEDQPTPAKKMKQEEAPDVPAAVVKEEVEEEKEGKKTIDIGKEAAIEAEVRAARERAIVPLETRIKSFKDMLAEKDVSAFSTWEKELHKIVFDPRYLLLTSKERKQVFEKYVKERAEEERREKRNKMKERKDQFQKLLEEASLHGKSSFSDFAQKHGRDERFKNVEKMRERESLFNEYILEVRKREKDEKTAKREQVKKDFMTMLREHKDIDRHSHWSDCKKKLESDWRYRAVDSASTREDWFRDYVRILKEERKKDKEKEKDRDKDREHRHREKDHHKSDKKDKDRKDNDKYKDKSSKDKEKDSSKDKKRRSDNSTEENGKDKKELVKEISEIEDNEKILKKDQDKYEDEDHSDSEEDREKQKRERERRAEASLREREREVQRTLATHLRDRDKERQHHRHTEAVQHFSALLADLVRNGDLAWREAKRQLRKDHRWELADSLDREEKERLFNEHIEQLGRKKRDKFRELLDEVGASTELTASWKDIKRSLKDDPRYTKFSSSDRKCEKEFKEYIKDKLVAAKADFRELLQETKLITDRTYKKVQESSTCLTEIEDILRKDRRFLVLEAAATERTRLLMGYLEELARRGPPPPPTASEPSRRPTTN</sequence>
<feature type="compositionally biased region" description="Pro residues" evidence="3">
    <location>
        <begin position="98"/>
        <end position="148"/>
    </location>
</feature>
<feature type="region of interest" description="Disordered" evidence="3">
    <location>
        <begin position="244"/>
        <end position="324"/>
    </location>
</feature>
<dbReference type="FunFam" id="1.10.10.440:FF:000029">
    <property type="entry name" value="Uncharacterized protein, isoform B"/>
    <property type="match status" value="1"/>
</dbReference>
<organism evidence="6 7">
    <name type="scientific">Microctonus aethiopoides</name>
    <dbReference type="NCBI Taxonomy" id="144406"/>
    <lineage>
        <taxon>Eukaryota</taxon>
        <taxon>Metazoa</taxon>
        <taxon>Ecdysozoa</taxon>
        <taxon>Arthropoda</taxon>
        <taxon>Hexapoda</taxon>
        <taxon>Insecta</taxon>
        <taxon>Pterygota</taxon>
        <taxon>Neoptera</taxon>
        <taxon>Endopterygota</taxon>
        <taxon>Hymenoptera</taxon>
        <taxon>Apocrita</taxon>
        <taxon>Ichneumonoidea</taxon>
        <taxon>Braconidae</taxon>
        <taxon>Euphorinae</taxon>
        <taxon>Microctonus</taxon>
    </lineage>
</organism>
<evidence type="ECO:0008006" key="8">
    <source>
        <dbReference type="Google" id="ProtNLM"/>
    </source>
</evidence>
<dbReference type="FunFam" id="1.10.10.440:FF:000005">
    <property type="entry name" value="Transcription elongation regulator 1 (CA150)"/>
    <property type="match status" value="1"/>
</dbReference>
<accession>A0AA39KTL3</accession>
<dbReference type="InterPro" id="IPR002713">
    <property type="entry name" value="FF_domain"/>
</dbReference>
<proteinExistence type="predicted"/>
<keyword evidence="7" id="KW-1185">Reference proteome</keyword>
<reference evidence="6" key="1">
    <citation type="journal article" date="2023" name="bioRxiv">
        <title>Scaffold-level genome assemblies of two parasitoid biocontrol wasps reveal the parthenogenesis mechanism and an associated novel virus.</title>
        <authorList>
            <person name="Inwood S."/>
            <person name="Skelly J."/>
            <person name="Guhlin J."/>
            <person name="Harrop T."/>
            <person name="Goldson S."/>
            <person name="Dearden P."/>
        </authorList>
    </citation>
    <scope>NUCLEOTIDE SEQUENCE</scope>
    <source>
        <strain evidence="6">Irish</strain>
        <tissue evidence="6">Whole body</tissue>
    </source>
</reference>
<dbReference type="SUPFAM" id="SSF51045">
    <property type="entry name" value="WW domain"/>
    <property type="match status" value="3"/>
</dbReference>
<feature type="compositionally biased region" description="Basic and acidic residues" evidence="3">
    <location>
        <begin position="859"/>
        <end position="873"/>
    </location>
</feature>
<name>A0AA39KTL3_9HYME</name>
<keyword evidence="2" id="KW-0175">Coiled coil</keyword>
<dbReference type="PROSITE" id="PS50020">
    <property type="entry name" value="WW_DOMAIN_2"/>
    <property type="match status" value="3"/>
</dbReference>
<dbReference type="Gene3D" id="2.20.70.10">
    <property type="match status" value="3"/>
</dbReference>
<dbReference type="PANTHER" id="PTHR15377:SF3">
    <property type="entry name" value="WW DOMAIN-CONTAINING PROTEIN"/>
    <property type="match status" value="1"/>
</dbReference>
<dbReference type="Pfam" id="PF01846">
    <property type="entry name" value="FF"/>
    <property type="match status" value="5"/>
</dbReference>
<feature type="compositionally biased region" description="Polar residues" evidence="3">
    <location>
        <begin position="1"/>
        <end position="10"/>
    </location>
</feature>
<reference evidence="6" key="2">
    <citation type="submission" date="2023-03" db="EMBL/GenBank/DDBJ databases">
        <authorList>
            <person name="Inwood S.N."/>
            <person name="Skelly J.G."/>
            <person name="Guhlin J."/>
            <person name="Harrop T.W.R."/>
            <person name="Goldson S.G."/>
            <person name="Dearden P.K."/>
        </authorList>
    </citation>
    <scope>NUCLEOTIDE SEQUENCE</scope>
    <source>
        <strain evidence="6">Irish</strain>
        <tissue evidence="6">Whole body</tissue>
    </source>
</reference>
<dbReference type="FunFam" id="1.10.10.440:FF:000001">
    <property type="entry name" value="Transcription elongation regulator 1 like"/>
    <property type="match status" value="1"/>
</dbReference>
<feature type="compositionally biased region" description="Acidic residues" evidence="3">
    <location>
        <begin position="28"/>
        <end position="43"/>
    </location>
</feature>
<feature type="compositionally biased region" description="Polar residues" evidence="3">
    <location>
        <begin position="589"/>
        <end position="598"/>
    </location>
</feature>
<dbReference type="InterPro" id="IPR036020">
    <property type="entry name" value="WW_dom_sf"/>
</dbReference>
<evidence type="ECO:0000256" key="1">
    <source>
        <dbReference type="ARBA" id="ARBA00022737"/>
    </source>
</evidence>
<feature type="compositionally biased region" description="Low complexity" evidence="3">
    <location>
        <begin position="167"/>
        <end position="186"/>
    </location>
</feature>
<feature type="domain" description="FF" evidence="5">
    <location>
        <begin position="731"/>
        <end position="786"/>
    </location>
</feature>
<dbReference type="SUPFAM" id="SSF81698">
    <property type="entry name" value="FF domain"/>
    <property type="match status" value="5"/>
</dbReference>
<feature type="compositionally biased region" description="Polar residues" evidence="3">
    <location>
        <begin position="275"/>
        <end position="293"/>
    </location>
</feature>
<feature type="compositionally biased region" description="Basic and acidic residues" evidence="3">
    <location>
        <begin position="496"/>
        <end position="533"/>
    </location>
</feature>
<evidence type="ECO:0000256" key="2">
    <source>
        <dbReference type="SAM" id="Coils"/>
    </source>
</evidence>
<dbReference type="InterPro" id="IPR045148">
    <property type="entry name" value="TCRG1-like"/>
</dbReference>
<dbReference type="GO" id="GO:0003712">
    <property type="term" value="F:transcription coregulator activity"/>
    <property type="evidence" value="ECO:0007669"/>
    <property type="project" value="TreeGrafter"/>
</dbReference>
<dbReference type="InterPro" id="IPR001202">
    <property type="entry name" value="WW_dom"/>
</dbReference>
<dbReference type="Gene3D" id="1.10.10.440">
    <property type="entry name" value="FF domain"/>
    <property type="match status" value="6"/>
</dbReference>
<evidence type="ECO:0000259" key="4">
    <source>
        <dbReference type="PROSITE" id="PS50020"/>
    </source>
</evidence>
<feature type="domain" description="FF" evidence="5">
    <location>
        <begin position="1063"/>
        <end position="1122"/>
    </location>
</feature>
<dbReference type="EMBL" id="JAQQBS010000002">
    <property type="protein sequence ID" value="KAK0173289.1"/>
    <property type="molecule type" value="Genomic_DNA"/>
</dbReference>
<feature type="region of interest" description="Disordered" evidence="3">
    <location>
        <begin position="859"/>
        <end position="989"/>
    </location>
</feature>
<feature type="compositionally biased region" description="Low complexity" evidence="3">
    <location>
        <begin position="254"/>
        <end position="270"/>
    </location>
</feature>
<dbReference type="GO" id="GO:0070063">
    <property type="term" value="F:RNA polymerase binding"/>
    <property type="evidence" value="ECO:0007669"/>
    <property type="project" value="InterPro"/>
</dbReference>
<feature type="compositionally biased region" description="Basic and acidic residues" evidence="3">
    <location>
        <begin position="882"/>
        <end position="951"/>
    </location>
</feature>
<dbReference type="InterPro" id="IPR057565">
    <property type="entry name" value="WW_TCRG1_3rd"/>
</dbReference>
<dbReference type="Pfam" id="PF00397">
    <property type="entry name" value="WW"/>
    <property type="match status" value="2"/>
</dbReference>
<evidence type="ECO:0000313" key="6">
    <source>
        <dbReference type="EMBL" id="KAK0173289.1"/>
    </source>
</evidence>
<evidence type="ECO:0000259" key="5">
    <source>
        <dbReference type="PROSITE" id="PS51676"/>
    </source>
</evidence>
<feature type="domain" description="FF" evidence="5">
    <location>
        <begin position="799"/>
        <end position="854"/>
    </location>
</feature>
<feature type="compositionally biased region" description="Polar residues" evidence="3">
    <location>
        <begin position="485"/>
        <end position="495"/>
    </location>
</feature>
<evidence type="ECO:0000313" key="7">
    <source>
        <dbReference type="Proteomes" id="UP001168990"/>
    </source>
</evidence>
<feature type="region of interest" description="Disordered" evidence="3">
    <location>
        <begin position="92"/>
        <end position="191"/>
    </location>
</feature>
<protein>
    <recommendedName>
        <fullName evidence="8">Transcription elongation regulator 1</fullName>
    </recommendedName>
</protein>
<gene>
    <name evidence="6" type="ORF">PV328_006509</name>
</gene>
<dbReference type="SMART" id="SM00456">
    <property type="entry name" value="WW"/>
    <property type="match status" value="3"/>
</dbReference>
<dbReference type="SMART" id="SM00441">
    <property type="entry name" value="FF"/>
    <property type="match status" value="6"/>
</dbReference>
<feature type="compositionally biased region" description="Low complexity" evidence="3">
    <location>
        <begin position="149"/>
        <end position="159"/>
    </location>
</feature>
<dbReference type="AlphaFoldDB" id="A0AA39KTL3"/>
<feature type="compositionally biased region" description="Basic and acidic residues" evidence="3">
    <location>
        <begin position="964"/>
        <end position="989"/>
    </location>
</feature>
<evidence type="ECO:0000256" key="3">
    <source>
        <dbReference type="SAM" id="MobiDB-lite"/>
    </source>
</evidence>
<feature type="region of interest" description="Disordered" evidence="3">
    <location>
        <begin position="1"/>
        <end position="56"/>
    </location>
</feature>
<dbReference type="PROSITE" id="PS51676">
    <property type="entry name" value="FF"/>
    <property type="match status" value="4"/>
</dbReference>
<feature type="domain" description="WW" evidence="4">
    <location>
        <begin position="543"/>
        <end position="572"/>
    </location>
</feature>
<dbReference type="PROSITE" id="PS01159">
    <property type="entry name" value="WW_DOMAIN_1"/>
    <property type="match status" value="1"/>
</dbReference>